<reference evidence="1" key="1">
    <citation type="journal article" date="2023" name="Nat. Microbiol.">
        <title>Babesia duncani multi-omics identifies virulence factors and drug targets.</title>
        <authorList>
            <person name="Singh P."/>
            <person name="Lonardi S."/>
            <person name="Liang Q."/>
            <person name="Vydyam P."/>
            <person name="Khabirova E."/>
            <person name="Fang T."/>
            <person name="Gihaz S."/>
            <person name="Thekkiniath J."/>
            <person name="Munshi M."/>
            <person name="Abel S."/>
            <person name="Ciampossin L."/>
            <person name="Batugedara G."/>
            <person name="Gupta M."/>
            <person name="Lu X.M."/>
            <person name="Lenz T."/>
            <person name="Chakravarty S."/>
            <person name="Cornillot E."/>
            <person name="Hu Y."/>
            <person name="Ma W."/>
            <person name="Gonzalez L.M."/>
            <person name="Sanchez S."/>
            <person name="Estrada K."/>
            <person name="Sanchez-Flores A."/>
            <person name="Montero E."/>
            <person name="Harb O.S."/>
            <person name="Le Roch K.G."/>
            <person name="Mamoun C.B."/>
        </authorList>
    </citation>
    <scope>NUCLEOTIDE SEQUENCE</scope>
    <source>
        <strain evidence="1">WA1</strain>
    </source>
</reference>
<evidence type="ECO:0000313" key="2">
    <source>
        <dbReference type="Proteomes" id="UP001214638"/>
    </source>
</evidence>
<accession>A0AAD9UMY2</accession>
<dbReference type="KEGG" id="bdw:94337775"/>
<sequence length="76" mass="9099">MWWLVLDCTEPTLFPPPPQWTNYKVQQLVLANSPTETNYYNLKCQEVATRNIHDLTHCTFRLKYWDLPHEIYRGCG</sequence>
<proteinExistence type="predicted"/>
<protein>
    <submittedName>
        <fullName evidence="1">Uncharacterized protein</fullName>
    </submittedName>
</protein>
<evidence type="ECO:0000313" key="1">
    <source>
        <dbReference type="EMBL" id="KAK2195176.1"/>
    </source>
</evidence>
<dbReference type="GeneID" id="94337775"/>
<dbReference type="RefSeq" id="XP_067802019.1">
    <property type="nucleotide sequence ID" value="XM_067948488.1"/>
</dbReference>
<dbReference type="AlphaFoldDB" id="A0AAD9UMY2"/>
<dbReference type="EMBL" id="JALLKP010000005">
    <property type="protein sequence ID" value="KAK2195176.1"/>
    <property type="molecule type" value="Genomic_DNA"/>
</dbReference>
<gene>
    <name evidence="1" type="ORF">BdWA1_003478</name>
</gene>
<comment type="caution">
    <text evidence="1">The sequence shown here is derived from an EMBL/GenBank/DDBJ whole genome shotgun (WGS) entry which is preliminary data.</text>
</comment>
<dbReference type="Proteomes" id="UP001214638">
    <property type="component" value="Unassembled WGS sequence"/>
</dbReference>
<keyword evidence="2" id="KW-1185">Reference proteome</keyword>
<name>A0AAD9UMY2_9APIC</name>
<organism evidence="1 2">
    <name type="scientific">Babesia duncani</name>
    <dbReference type="NCBI Taxonomy" id="323732"/>
    <lineage>
        <taxon>Eukaryota</taxon>
        <taxon>Sar</taxon>
        <taxon>Alveolata</taxon>
        <taxon>Apicomplexa</taxon>
        <taxon>Aconoidasida</taxon>
        <taxon>Piroplasmida</taxon>
        <taxon>Babesiidae</taxon>
        <taxon>Babesia</taxon>
    </lineage>
</organism>